<dbReference type="SUPFAM" id="SSF52418">
    <property type="entry name" value="Nucleoside phosphorylase/phosphoribosyltransferase catalytic domain"/>
    <property type="match status" value="1"/>
</dbReference>
<dbReference type="InterPro" id="IPR035902">
    <property type="entry name" value="Nuc_phospho_transferase"/>
</dbReference>
<organism evidence="5 6">
    <name type="scientific">Jejubacter calystegiae</name>
    <dbReference type="NCBI Taxonomy" id="2579935"/>
    <lineage>
        <taxon>Bacteria</taxon>
        <taxon>Pseudomonadati</taxon>
        <taxon>Pseudomonadota</taxon>
        <taxon>Gammaproteobacteria</taxon>
        <taxon>Enterobacterales</taxon>
        <taxon>Enterobacteriaceae</taxon>
        <taxon>Jejubacter</taxon>
    </lineage>
</organism>
<evidence type="ECO:0000256" key="1">
    <source>
        <dbReference type="ARBA" id="ARBA00022676"/>
    </source>
</evidence>
<sequence length="348" mass="38052">MADAFLSALVNQRQPDSETMIDFWRQVDRGEQTPQMVLAVLGALSSRPLETETALAFLRYVNSAYPKTRLPVVQDAVNIVGTGGGMETFNISTTAAFVAAAAGVRVLKSGSRAYSSRVGAQDVLERLGIRVPADDEVLIRMLEELGIGFVPGARYPALCRRLVQACQPLSFRLIGQIVNRLGPLLCPYELKGQVIGTANPELLRVLACAAQELALDNLLFTHATVGADEMLPFGLNLCWWVRQRHGASQWHELVDGVGKEYRSGDISRIRGGNVTENAERLQCILAGKDCDEALDAVAWNAAAALLIARRVDKLQDGMRLARGILDSGKALVLLRQTQAFCRELRRAR</sequence>
<keyword evidence="3" id="KW-0028">Amino-acid biosynthesis</keyword>
<evidence type="ECO:0000313" key="6">
    <source>
        <dbReference type="Proteomes" id="UP000302163"/>
    </source>
</evidence>
<dbReference type="RefSeq" id="WP_138096182.1">
    <property type="nucleotide sequence ID" value="NZ_CP040428.1"/>
</dbReference>
<keyword evidence="3" id="KW-0057">Aromatic amino acid biosynthesis</keyword>
<dbReference type="InterPro" id="IPR000312">
    <property type="entry name" value="Glycosyl_Trfase_fam3"/>
</dbReference>
<keyword evidence="3" id="KW-0822">Tryptophan biosynthesis</keyword>
<dbReference type="Proteomes" id="UP000302163">
    <property type="component" value="Chromosome"/>
</dbReference>
<dbReference type="AlphaFoldDB" id="A0A4V1G7N9"/>
<dbReference type="PANTHER" id="PTHR43285:SF2">
    <property type="entry name" value="ANTHRANILATE PHOSPHORIBOSYLTRANSFERASE"/>
    <property type="match status" value="1"/>
</dbReference>
<dbReference type="KEGG" id="izh:FEM41_11930"/>
<dbReference type="NCBIfam" id="TIGR01245">
    <property type="entry name" value="trpD"/>
    <property type="match status" value="1"/>
</dbReference>
<dbReference type="Gene3D" id="1.20.970.10">
    <property type="entry name" value="Transferase, Pyrimidine Nucleoside Phosphorylase, Chain C"/>
    <property type="match status" value="1"/>
</dbReference>
<dbReference type="GO" id="GO:0005829">
    <property type="term" value="C:cytosol"/>
    <property type="evidence" value="ECO:0007669"/>
    <property type="project" value="TreeGrafter"/>
</dbReference>
<dbReference type="InterPro" id="IPR005940">
    <property type="entry name" value="Anthranilate_Pribosyl_Tfrase"/>
</dbReference>
<keyword evidence="1 5" id="KW-0328">Glycosyltransferase</keyword>
<feature type="domain" description="Glycosyl transferase family 3" evidence="4">
    <location>
        <begin position="74"/>
        <end position="331"/>
    </location>
</feature>
<evidence type="ECO:0000256" key="2">
    <source>
        <dbReference type="ARBA" id="ARBA00022679"/>
    </source>
</evidence>
<dbReference type="PANTHER" id="PTHR43285">
    <property type="entry name" value="ANTHRANILATE PHOSPHORIBOSYLTRANSFERASE"/>
    <property type="match status" value="1"/>
</dbReference>
<dbReference type="GO" id="GO:0004048">
    <property type="term" value="F:anthranilate phosphoribosyltransferase activity"/>
    <property type="evidence" value="ECO:0007669"/>
    <property type="project" value="UniProtKB-EC"/>
</dbReference>
<keyword evidence="2 5" id="KW-0808">Transferase</keyword>
<dbReference type="Pfam" id="PF00591">
    <property type="entry name" value="Glycos_transf_3"/>
    <property type="match status" value="1"/>
</dbReference>
<gene>
    <name evidence="5" type="primary">trpD</name>
    <name evidence="5" type="ORF">FEM41_11930</name>
</gene>
<dbReference type="GO" id="GO:0000162">
    <property type="term" value="P:L-tryptophan biosynthetic process"/>
    <property type="evidence" value="ECO:0007669"/>
    <property type="project" value="UniProtKB-KW"/>
</dbReference>
<evidence type="ECO:0000259" key="4">
    <source>
        <dbReference type="Pfam" id="PF00591"/>
    </source>
</evidence>
<name>A0A4V1G7N9_9ENTR</name>
<protein>
    <submittedName>
        <fullName evidence="5">Anthranilate phosphoribosyltransferase</fullName>
        <ecNumber evidence="5">2.4.2.18</ecNumber>
    </submittedName>
</protein>
<evidence type="ECO:0000313" key="5">
    <source>
        <dbReference type="EMBL" id="QCT20307.1"/>
    </source>
</evidence>
<keyword evidence="6" id="KW-1185">Reference proteome</keyword>
<dbReference type="EC" id="2.4.2.18" evidence="5"/>
<evidence type="ECO:0000256" key="3">
    <source>
        <dbReference type="ARBA" id="ARBA00022822"/>
    </source>
</evidence>
<dbReference type="Gene3D" id="3.40.1030.10">
    <property type="entry name" value="Nucleoside phosphorylase/phosphoribosyltransferase catalytic domain"/>
    <property type="match status" value="1"/>
</dbReference>
<accession>A0A4V1G7N9</accession>
<dbReference type="OrthoDB" id="9806430at2"/>
<dbReference type="EMBL" id="CP040428">
    <property type="protein sequence ID" value="QCT20307.1"/>
    <property type="molecule type" value="Genomic_DNA"/>
</dbReference>
<proteinExistence type="predicted"/>
<reference evidence="5 6" key="1">
    <citation type="submission" date="2019-05" db="EMBL/GenBank/DDBJ databases">
        <title>Complete genome sequence of Izhakiella calystegiae KSNA2, an endophyte isolated from beach morning glory (Calystegia soldanella).</title>
        <authorList>
            <person name="Jiang L."/>
            <person name="Jeong J.C."/>
            <person name="Kim C.Y."/>
            <person name="Kim D.H."/>
            <person name="Kim S.W."/>
            <person name="Lee j."/>
        </authorList>
    </citation>
    <scope>NUCLEOTIDE SEQUENCE [LARGE SCALE GENOMIC DNA]</scope>
    <source>
        <strain evidence="5 6">KSNA2</strain>
    </source>
</reference>